<dbReference type="GO" id="GO:0005543">
    <property type="term" value="F:phospholipid binding"/>
    <property type="evidence" value="ECO:0007669"/>
    <property type="project" value="InterPro"/>
</dbReference>
<feature type="compositionally biased region" description="Polar residues" evidence="2">
    <location>
        <begin position="547"/>
        <end position="565"/>
    </location>
</feature>
<evidence type="ECO:0000256" key="2">
    <source>
        <dbReference type="SAM" id="MobiDB-lite"/>
    </source>
</evidence>
<dbReference type="AlphaFoldDB" id="A0A9K3KGC3"/>
<keyword evidence="5" id="KW-1185">Reference proteome</keyword>
<dbReference type="SMART" id="SM00105">
    <property type="entry name" value="ArfGap"/>
    <property type="match status" value="1"/>
</dbReference>
<dbReference type="PROSITE" id="PS50115">
    <property type="entry name" value="ARFGAP"/>
    <property type="match status" value="1"/>
</dbReference>
<evidence type="ECO:0000256" key="1">
    <source>
        <dbReference type="PROSITE-ProRule" id="PRU00288"/>
    </source>
</evidence>
<organism evidence="4 5">
    <name type="scientific">Nitzschia inconspicua</name>
    <dbReference type="NCBI Taxonomy" id="303405"/>
    <lineage>
        <taxon>Eukaryota</taxon>
        <taxon>Sar</taxon>
        <taxon>Stramenopiles</taxon>
        <taxon>Ochrophyta</taxon>
        <taxon>Bacillariophyta</taxon>
        <taxon>Bacillariophyceae</taxon>
        <taxon>Bacillariophycidae</taxon>
        <taxon>Bacillariales</taxon>
        <taxon>Bacillariaceae</taxon>
        <taxon>Nitzschia</taxon>
    </lineage>
</organism>
<feature type="compositionally biased region" description="Basic residues" evidence="2">
    <location>
        <begin position="382"/>
        <end position="392"/>
    </location>
</feature>
<dbReference type="GO" id="GO:0008270">
    <property type="term" value="F:zinc ion binding"/>
    <property type="evidence" value="ECO:0007669"/>
    <property type="project" value="UniProtKB-KW"/>
</dbReference>
<evidence type="ECO:0000313" key="5">
    <source>
        <dbReference type="Proteomes" id="UP000693970"/>
    </source>
</evidence>
<dbReference type="InterPro" id="IPR001164">
    <property type="entry name" value="ArfGAP_dom"/>
</dbReference>
<feature type="region of interest" description="Disordered" evidence="2">
    <location>
        <begin position="442"/>
        <end position="594"/>
    </location>
</feature>
<feature type="compositionally biased region" description="Basic and acidic residues" evidence="2">
    <location>
        <begin position="370"/>
        <end position="381"/>
    </location>
</feature>
<comment type="caution">
    <text evidence="4">The sequence shown here is derived from an EMBL/GenBank/DDBJ whole genome shotgun (WGS) entry which is preliminary data.</text>
</comment>
<name>A0A9K3KGC3_9STRA</name>
<evidence type="ECO:0000259" key="3">
    <source>
        <dbReference type="PROSITE" id="PS50115"/>
    </source>
</evidence>
<dbReference type="PANTHER" id="PTHR46220">
    <property type="entry name" value="ADP-RIBOSYLATION FACTOR GTPASE-ACTIVATING PROTEIN AGD12"/>
    <property type="match status" value="1"/>
</dbReference>
<proteinExistence type="predicted"/>
<gene>
    <name evidence="4" type="ORF">IV203_021164</name>
</gene>
<dbReference type="Pfam" id="PF01412">
    <property type="entry name" value="ArfGap"/>
    <property type="match status" value="1"/>
</dbReference>
<dbReference type="EMBL" id="JAGRRH010000024">
    <property type="protein sequence ID" value="KAG7343219.1"/>
    <property type="molecule type" value="Genomic_DNA"/>
</dbReference>
<dbReference type="InterPro" id="IPR044518">
    <property type="entry name" value="ARF_GAP_AGD11/12/13"/>
</dbReference>
<keyword evidence="1" id="KW-0479">Metal-binding</keyword>
<dbReference type="GO" id="GO:0005096">
    <property type="term" value="F:GTPase activator activity"/>
    <property type="evidence" value="ECO:0007669"/>
    <property type="project" value="InterPro"/>
</dbReference>
<dbReference type="Proteomes" id="UP000693970">
    <property type="component" value="Unassembled WGS sequence"/>
</dbReference>
<feature type="region of interest" description="Disordered" evidence="2">
    <location>
        <begin position="313"/>
        <end position="411"/>
    </location>
</feature>
<evidence type="ECO:0000313" key="4">
    <source>
        <dbReference type="EMBL" id="KAG7343219.1"/>
    </source>
</evidence>
<sequence length="704" mass="78350">MPASGTSASFTSQVNATTNDSLDELLNKSENRRCADCNDVRPTWAVLVKPPSAAPPQSPTLGLFCCLHCSAAHRKLGNISCTVKSVKLDQWDHQEILAMLQGGNLRTNAVFEGSLFDDTIKPTPLSDEIERERFIHNKYTLLRYFVQRAYICVGSEGEDEDENVFDKAKKNSLVSHNTSSIHIVPEVPVGVPVTTADKNRVSINKMMHRQSSLPIMKFSVSDPYLKPRSSKVSDVLALKKIASPFQAEKDHWESMKNSTWGSMTFEDSLHRKSSIDLQHLDRRSSWGLAGDDSIPPLCFDSEKSESKMKLLRKQHENRGRGMPKKAVSERLISTSLKDLSERSATPKSSMRNNEKAAVCLSRLPRPKSARNLDTESHGIKKSEKRGHTSKNGKHADVCHNPSSRSKAKVLSVLDMLEEENEGRKRRELPGTTTDRNLFRHLKAKSSQAPRHHSEPAYNLRQPPMSWTKSPRINAKRIDHAGDVQTEAESSSISPTSSQKNGRNGIESISKDGRSDENDETSTARPLGSTIECESWRMQGDGIGSIDLTESSSDGSSKCCNPANSSKSRKQRRHASMSFIEKPSPPTLDTPMSMPCRRKTLKDHTQKGSMGESMREPNSARTCARLERSLSHQALLGRSYKGNKATDDNILSGKNRNLSKVGPRSPDTSRRNRLKQAKAVEIIRTGNSAETFQHPLFAYPITMNQ</sequence>
<reference evidence="4" key="1">
    <citation type="journal article" date="2021" name="Sci. Rep.">
        <title>Diploid genomic architecture of Nitzschia inconspicua, an elite biomass production diatom.</title>
        <authorList>
            <person name="Oliver A."/>
            <person name="Podell S."/>
            <person name="Pinowska A."/>
            <person name="Traller J.C."/>
            <person name="Smith S.R."/>
            <person name="McClure R."/>
            <person name="Beliaev A."/>
            <person name="Bohutskyi P."/>
            <person name="Hill E.A."/>
            <person name="Rabines A."/>
            <person name="Zheng H."/>
            <person name="Allen L.Z."/>
            <person name="Kuo A."/>
            <person name="Grigoriev I.V."/>
            <person name="Allen A.E."/>
            <person name="Hazlebeck D."/>
            <person name="Allen E.E."/>
        </authorList>
    </citation>
    <scope>NUCLEOTIDE SEQUENCE</scope>
    <source>
        <strain evidence="4">Hildebrandi</strain>
    </source>
</reference>
<feature type="compositionally biased region" description="Polar residues" evidence="2">
    <location>
        <begin position="331"/>
        <end position="351"/>
    </location>
</feature>
<feature type="region of interest" description="Disordered" evidence="2">
    <location>
        <begin position="645"/>
        <end position="673"/>
    </location>
</feature>
<feature type="domain" description="Arf-GAP" evidence="3">
    <location>
        <begin position="19"/>
        <end position="160"/>
    </location>
</feature>
<dbReference type="PANTHER" id="PTHR46220:SF1">
    <property type="entry name" value="ADP-RIBOSYLATION FACTOR GTPASE-ACTIVATING PROTEIN AGD12"/>
    <property type="match status" value="1"/>
</dbReference>
<accession>A0A9K3KGC3</accession>
<keyword evidence="1" id="KW-0862">Zinc</keyword>
<keyword evidence="1" id="KW-0863">Zinc-finger</keyword>
<feature type="region of interest" description="Disordered" evidence="2">
    <location>
        <begin position="417"/>
        <end position="436"/>
    </location>
</feature>
<protein>
    <submittedName>
        <fullName evidence="4">GTPase activating protein</fullName>
    </submittedName>
</protein>
<dbReference type="CDD" id="cd08204">
    <property type="entry name" value="ArfGap"/>
    <property type="match status" value="1"/>
</dbReference>
<reference evidence="4" key="2">
    <citation type="submission" date="2021-04" db="EMBL/GenBank/DDBJ databases">
        <authorList>
            <person name="Podell S."/>
        </authorList>
    </citation>
    <scope>NUCLEOTIDE SEQUENCE</scope>
    <source>
        <strain evidence="4">Hildebrandi</strain>
    </source>
</reference>
<dbReference type="OrthoDB" id="73919at2759"/>